<protein>
    <submittedName>
        <fullName evidence="2">Uncharacterized protein</fullName>
    </submittedName>
</protein>
<reference evidence="2" key="1">
    <citation type="submission" date="2021-06" db="EMBL/GenBank/DDBJ databases">
        <authorList>
            <person name="Hodson N. C."/>
            <person name="Mongue J. A."/>
            <person name="Jaron S. K."/>
        </authorList>
    </citation>
    <scope>NUCLEOTIDE SEQUENCE</scope>
</reference>
<name>A0A8J2NJP0_9HEXA</name>
<keyword evidence="1" id="KW-0812">Transmembrane</keyword>
<keyword evidence="1" id="KW-0472">Membrane</keyword>
<keyword evidence="1" id="KW-1133">Transmembrane helix</keyword>
<sequence length="145" mass="16990">MTVGVLMELFTMVRNKEITITVFNFLFEVNGTIFGTRDGAWANSNKKPYWKKYSKNEMVAMFLPHAAIILISIYIVLTACFCTRLHLYHVIPESWRNPFTFSVLFVHENIVFQSMGVSCVVVLENEFLFMEKVTDVLNWEIFFLR</sequence>
<evidence type="ECO:0000313" key="2">
    <source>
        <dbReference type="EMBL" id="CAG7667470.1"/>
    </source>
</evidence>
<proteinExistence type="predicted"/>
<dbReference type="EMBL" id="CAJVCH010010284">
    <property type="protein sequence ID" value="CAG7667470.1"/>
    <property type="molecule type" value="Genomic_DNA"/>
</dbReference>
<feature type="transmembrane region" description="Helical" evidence="1">
    <location>
        <begin position="59"/>
        <end position="87"/>
    </location>
</feature>
<keyword evidence="3" id="KW-1185">Reference proteome</keyword>
<evidence type="ECO:0000256" key="1">
    <source>
        <dbReference type="SAM" id="Phobius"/>
    </source>
</evidence>
<organism evidence="2 3">
    <name type="scientific">Allacma fusca</name>
    <dbReference type="NCBI Taxonomy" id="39272"/>
    <lineage>
        <taxon>Eukaryota</taxon>
        <taxon>Metazoa</taxon>
        <taxon>Ecdysozoa</taxon>
        <taxon>Arthropoda</taxon>
        <taxon>Hexapoda</taxon>
        <taxon>Collembola</taxon>
        <taxon>Symphypleona</taxon>
        <taxon>Sminthuridae</taxon>
        <taxon>Allacma</taxon>
    </lineage>
</organism>
<gene>
    <name evidence="2" type="ORF">AFUS01_LOCUS1818</name>
</gene>
<dbReference type="Proteomes" id="UP000708208">
    <property type="component" value="Unassembled WGS sequence"/>
</dbReference>
<accession>A0A8J2NJP0</accession>
<evidence type="ECO:0000313" key="3">
    <source>
        <dbReference type="Proteomes" id="UP000708208"/>
    </source>
</evidence>
<comment type="caution">
    <text evidence="2">The sequence shown here is derived from an EMBL/GenBank/DDBJ whole genome shotgun (WGS) entry which is preliminary data.</text>
</comment>
<dbReference type="AlphaFoldDB" id="A0A8J2NJP0"/>